<organism evidence="2 3">
    <name type="scientific">Microthyrium microscopicum</name>
    <dbReference type="NCBI Taxonomy" id="703497"/>
    <lineage>
        <taxon>Eukaryota</taxon>
        <taxon>Fungi</taxon>
        <taxon>Dikarya</taxon>
        <taxon>Ascomycota</taxon>
        <taxon>Pezizomycotina</taxon>
        <taxon>Dothideomycetes</taxon>
        <taxon>Dothideomycetes incertae sedis</taxon>
        <taxon>Microthyriales</taxon>
        <taxon>Microthyriaceae</taxon>
        <taxon>Microthyrium</taxon>
    </lineage>
</organism>
<protein>
    <submittedName>
        <fullName evidence="2">Uncharacterized protein</fullName>
    </submittedName>
</protein>
<name>A0A6A6UBG4_9PEZI</name>
<dbReference type="Proteomes" id="UP000799302">
    <property type="component" value="Unassembled WGS sequence"/>
</dbReference>
<keyword evidence="3" id="KW-1185">Reference proteome</keyword>
<evidence type="ECO:0000313" key="2">
    <source>
        <dbReference type="EMBL" id="KAF2668931.1"/>
    </source>
</evidence>
<gene>
    <name evidence="2" type="ORF">BT63DRAFT_246054</name>
</gene>
<evidence type="ECO:0000313" key="3">
    <source>
        <dbReference type="Proteomes" id="UP000799302"/>
    </source>
</evidence>
<dbReference type="AlphaFoldDB" id="A0A6A6UBG4"/>
<evidence type="ECO:0000256" key="1">
    <source>
        <dbReference type="SAM" id="MobiDB-lite"/>
    </source>
</evidence>
<proteinExistence type="predicted"/>
<dbReference type="Gene3D" id="3.30.70.2800">
    <property type="match status" value="1"/>
</dbReference>
<dbReference type="EMBL" id="MU004235">
    <property type="protein sequence ID" value="KAF2668931.1"/>
    <property type="molecule type" value="Genomic_DNA"/>
</dbReference>
<reference evidence="2" key="1">
    <citation type="journal article" date="2020" name="Stud. Mycol.">
        <title>101 Dothideomycetes genomes: a test case for predicting lifestyles and emergence of pathogens.</title>
        <authorList>
            <person name="Haridas S."/>
            <person name="Albert R."/>
            <person name="Binder M."/>
            <person name="Bloem J."/>
            <person name="Labutti K."/>
            <person name="Salamov A."/>
            <person name="Andreopoulos B."/>
            <person name="Baker S."/>
            <person name="Barry K."/>
            <person name="Bills G."/>
            <person name="Bluhm B."/>
            <person name="Cannon C."/>
            <person name="Castanera R."/>
            <person name="Culley D."/>
            <person name="Daum C."/>
            <person name="Ezra D."/>
            <person name="Gonzalez J."/>
            <person name="Henrissat B."/>
            <person name="Kuo A."/>
            <person name="Liang C."/>
            <person name="Lipzen A."/>
            <person name="Lutzoni F."/>
            <person name="Magnuson J."/>
            <person name="Mondo S."/>
            <person name="Nolan M."/>
            <person name="Ohm R."/>
            <person name="Pangilinan J."/>
            <person name="Park H.-J."/>
            <person name="Ramirez L."/>
            <person name="Alfaro M."/>
            <person name="Sun H."/>
            <person name="Tritt A."/>
            <person name="Yoshinaga Y."/>
            <person name="Zwiers L.-H."/>
            <person name="Turgeon B."/>
            <person name="Goodwin S."/>
            <person name="Spatafora J."/>
            <person name="Crous P."/>
            <person name="Grigoriev I."/>
        </authorList>
    </citation>
    <scope>NUCLEOTIDE SEQUENCE</scope>
    <source>
        <strain evidence="2">CBS 115976</strain>
    </source>
</reference>
<feature type="region of interest" description="Disordered" evidence="1">
    <location>
        <begin position="1"/>
        <end position="25"/>
    </location>
</feature>
<sequence length="73" mass="7730">MVTAQDVAAISAPKQSKRFSHQKRGDKATDDTAECCYPAVNSQGAFCRDGTVGTPYCGIGPCNEFGCNCEYGT</sequence>
<dbReference type="OrthoDB" id="2909882at2759"/>
<accession>A0A6A6UBG4</accession>